<proteinExistence type="predicted"/>
<accession>A0A1J5RB16</accession>
<evidence type="ECO:0008006" key="2">
    <source>
        <dbReference type="Google" id="ProtNLM"/>
    </source>
</evidence>
<dbReference type="NCBIfam" id="NF003818">
    <property type="entry name" value="PRK05409.1"/>
    <property type="match status" value="1"/>
</dbReference>
<dbReference type="Pfam" id="PF05114">
    <property type="entry name" value="MbnB_TglH_ChrH"/>
    <property type="match status" value="1"/>
</dbReference>
<dbReference type="EMBL" id="MLJW01000551">
    <property type="protein sequence ID" value="OIQ85333.1"/>
    <property type="molecule type" value="Genomic_DNA"/>
</dbReference>
<dbReference type="InterPro" id="IPR036237">
    <property type="entry name" value="Xyl_isomerase-like_sf"/>
</dbReference>
<protein>
    <recommendedName>
        <fullName evidence="2">DUF692 domain-containing protein</fullName>
    </recommendedName>
</protein>
<dbReference type="Gene3D" id="3.20.20.150">
    <property type="entry name" value="Divalent-metal-dependent TIM barrel enzymes"/>
    <property type="match status" value="1"/>
</dbReference>
<gene>
    <name evidence="1" type="ORF">GALL_328210</name>
</gene>
<dbReference type="SUPFAM" id="SSF51658">
    <property type="entry name" value="Xylose isomerase-like"/>
    <property type="match status" value="1"/>
</dbReference>
<sequence length="303" mass="32888">MHEEHKSAARAGIGMRHPHYAEFDSRRPDVGFVEVHSENFFNRFDAASAVLQRVREAYPVSLHGVGLSLGAAAGVDREHLESLAELVERIEPCRVSDHASFARGSLSDARAVHANDLLPLAFTDAQLAILADNVQRVQDRLRRPLLVENLSSYVGWRDADWSEPAFFAELGRRSGCGLLLDVNNLMVNAKNARVADPLRSVCDWLDELATLAGPGLVGEIHLAGHSEQGDLVVDDHADVVSPDVWIAYAHALRRFGGVPTLIEWDTDLPTLDVLLGEAVQAQALLDERAAGWSPACGATACAA</sequence>
<evidence type="ECO:0000313" key="1">
    <source>
        <dbReference type="EMBL" id="OIQ85333.1"/>
    </source>
</evidence>
<dbReference type="AlphaFoldDB" id="A0A1J5RB16"/>
<reference evidence="1" key="1">
    <citation type="submission" date="2016-10" db="EMBL/GenBank/DDBJ databases">
        <title>Sequence of Gallionella enrichment culture.</title>
        <authorList>
            <person name="Poehlein A."/>
            <person name="Muehling M."/>
            <person name="Daniel R."/>
        </authorList>
    </citation>
    <scope>NUCLEOTIDE SEQUENCE</scope>
</reference>
<organism evidence="1">
    <name type="scientific">mine drainage metagenome</name>
    <dbReference type="NCBI Taxonomy" id="410659"/>
    <lineage>
        <taxon>unclassified sequences</taxon>
        <taxon>metagenomes</taxon>
        <taxon>ecological metagenomes</taxon>
    </lineage>
</organism>
<comment type="caution">
    <text evidence="1">The sequence shown here is derived from an EMBL/GenBank/DDBJ whole genome shotgun (WGS) entry which is preliminary data.</text>
</comment>
<dbReference type="InterPro" id="IPR007801">
    <property type="entry name" value="MbnB/TglH/ChrH"/>
</dbReference>
<dbReference type="PANTHER" id="PTHR42194">
    <property type="entry name" value="UPF0276 PROTEIN HI_1600"/>
    <property type="match status" value="1"/>
</dbReference>
<dbReference type="PANTHER" id="PTHR42194:SF1">
    <property type="entry name" value="UPF0276 PROTEIN HI_1600"/>
    <property type="match status" value="1"/>
</dbReference>
<name>A0A1J5RB16_9ZZZZ</name>